<gene>
    <name evidence="6" type="ORF">RHIZ70_3033</name>
</gene>
<evidence type="ECO:0000256" key="2">
    <source>
        <dbReference type="ARBA" id="ARBA00022908"/>
    </source>
</evidence>
<keyword evidence="4" id="KW-0233">DNA recombination</keyword>
<sequence length="364" mass="41679">MGTINARKRKDGSVGYTAQILIKKGGKIAFREAKTFDKEREALAWIGWRETELKKPGALDRASAPSSKLSDAIDRYIKEKSDMGRTKEQVLRSIKDYRIADMDCSAIRSEDIVAFARELLAGDRRPQTVGNYVSHLAAIFRLGRPAWGMELDVQVMRDAQMVLRDLGATAHSSKRDRRPTLAELDLIMQHFVNRQLRAPQSAPMHLIVAFAIFSTRRQEEITRIKWDDLDESHSRVLVRDMKHPGQKKGNDVWCELPPEALTIIKSMPRTKPEIFPYSTDAISAAFTRACKLLDINDLHFHDLRHEGVSRLFEMGRTIPLAASVSGHRSWNSLQRYSHLRESGDKFADWQWLKMIEREQVAEKT</sequence>
<dbReference type="InterPro" id="IPR013762">
    <property type="entry name" value="Integrase-like_cat_sf"/>
</dbReference>
<dbReference type="GO" id="GO:0006310">
    <property type="term" value="P:DNA recombination"/>
    <property type="evidence" value="ECO:0007669"/>
    <property type="project" value="UniProtKB-KW"/>
</dbReference>
<accession>A0A376AHR0</accession>
<dbReference type="AlphaFoldDB" id="A0A376AHR0"/>
<dbReference type="GO" id="GO:0015074">
    <property type="term" value="P:DNA integration"/>
    <property type="evidence" value="ECO:0007669"/>
    <property type="project" value="UniProtKB-KW"/>
</dbReference>
<evidence type="ECO:0000259" key="5">
    <source>
        <dbReference type="PROSITE" id="PS51898"/>
    </source>
</evidence>
<proteinExistence type="inferred from homology"/>
<evidence type="ECO:0000256" key="3">
    <source>
        <dbReference type="ARBA" id="ARBA00023125"/>
    </source>
</evidence>
<dbReference type="InterPro" id="IPR002104">
    <property type="entry name" value="Integrase_catalytic"/>
</dbReference>
<evidence type="ECO:0000313" key="6">
    <source>
        <dbReference type="EMBL" id="SSC67325.1"/>
    </source>
</evidence>
<organism evidence="6 7">
    <name type="scientific">Ciceribacter selenitireducens ATCC BAA-1503</name>
    <dbReference type="NCBI Taxonomy" id="1336235"/>
    <lineage>
        <taxon>Bacteria</taxon>
        <taxon>Pseudomonadati</taxon>
        <taxon>Pseudomonadota</taxon>
        <taxon>Alphaproteobacteria</taxon>
        <taxon>Hyphomicrobiales</taxon>
        <taxon>Rhizobiaceae</taxon>
        <taxon>Ciceribacter</taxon>
    </lineage>
</organism>
<keyword evidence="7" id="KW-1185">Reference proteome</keyword>
<dbReference type="RefSeq" id="WP_115669993.1">
    <property type="nucleotide sequence ID" value="NZ_UEYP01000004.1"/>
</dbReference>
<evidence type="ECO:0000313" key="7">
    <source>
        <dbReference type="Proteomes" id="UP000254764"/>
    </source>
</evidence>
<dbReference type="EMBL" id="UEYP01000004">
    <property type="protein sequence ID" value="SSC67325.1"/>
    <property type="molecule type" value="Genomic_DNA"/>
</dbReference>
<dbReference type="PANTHER" id="PTHR30349">
    <property type="entry name" value="PHAGE INTEGRASE-RELATED"/>
    <property type="match status" value="1"/>
</dbReference>
<feature type="domain" description="Tyr recombinase" evidence="5">
    <location>
        <begin position="174"/>
        <end position="349"/>
    </location>
</feature>
<dbReference type="OrthoDB" id="6388170at2"/>
<keyword evidence="3" id="KW-0238">DNA-binding</keyword>
<evidence type="ECO:0000256" key="1">
    <source>
        <dbReference type="ARBA" id="ARBA00008857"/>
    </source>
</evidence>
<name>A0A376AHR0_9HYPH</name>
<dbReference type="GO" id="GO:0003677">
    <property type="term" value="F:DNA binding"/>
    <property type="evidence" value="ECO:0007669"/>
    <property type="project" value="UniProtKB-KW"/>
</dbReference>
<dbReference type="InterPro" id="IPR050090">
    <property type="entry name" value="Tyrosine_recombinase_XerCD"/>
</dbReference>
<dbReference type="SUPFAM" id="SSF56349">
    <property type="entry name" value="DNA breaking-rejoining enzymes"/>
    <property type="match status" value="1"/>
</dbReference>
<dbReference type="Gene3D" id="1.10.443.10">
    <property type="entry name" value="Intergrase catalytic core"/>
    <property type="match status" value="1"/>
</dbReference>
<dbReference type="CDD" id="cd00796">
    <property type="entry name" value="INT_Rci_Hp1_C"/>
    <property type="match status" value="1"/>
</dbReference>
<dbReference type="PANTHER" id="PTHR30349:SF41">
    <property type="entry name" value="INTEGRASE_RECOMBINASE PROTEIN MJ0367-RELATED"/>
    <property type="match status" value="1"/>
</dbReference>
<keyword evidence="2" id="KW-0229">DNA integration</keyword>
<dbReference type="PROSITE" id="PS51898">
    <property type="entry name" value="TYR_RECOMBINASE"/>
    <property type="match status" value="1"/>
</dbReference>
<evidence type="ECO:0000256" key="4">
    <source>
        <dbReference type="ARBA" id="ARBA00023172"/>
    </source>
</evidence>
<protein>
    <recommendedName>
        <fullName evidence="5">Tyr recombinase domain-containing protein</fullName>
    </recommendedName>
</protein>
<dbReference type="Pfam" id="PF00589">
    <property type="entry name" value="Phage_integrase"/>
    <property type="match status" value="1"/>
</dbReference>
<reference evidence="7" key="1">
    <citation type="submission" date="2018-07" db="EMBL/GenBank/DDBJ databases">
        <authorList>
            <person name="Peiro R."/>
            <person name="Begona"/>
            <person name="Cbmso G."/>
            <person name="Lopez M."/>
            <person name="Gonzalez S."/>
        </authorList>
    </citation>
    <scope>NUCLEOTIDE SEQUENCE [LARGE SCALE GENOMIC DNA]</scope>
</reference>
<dbReference type="InterPro" id="IPR011010">
    <property type="entry name" value="DNA_brk_join_enz"/>
</dbReference>
<dbReference type="Proteomes" id="UP000254764">
    <property type="component" value="Unassembled WGS sequence"/>
</dbReference>
<comment type="similarity">
    <text evidence="1">Belongs to the 'phage' integrase family.</text>
</comment>